<gene>
    <name evidence="1" type="ordered locus">AALP_Aa5g143700</name>
</gene>
<protein>
    <submittedName>
        <fullName evidence="1">Uncharacterized protein</fullName>
    </submittedName>
</protein>
<dbReference type="Gramene" id="KFK34429">
    <property type="protein sequence ID" value="KFK34429"/>
    <property type="gene ID" value="AALP_AA5G143700"/>
</dbReference>
<dbReference type="EMBL" id="CM002873">
    <property type="protein sequence ID" value="KFK34429.1"/>
    <property type="molecule type" value="Genomic_DNA"/>
</dbReference>
<proteinExistence type="predicted"/>
<sequence>MNTWSIIDHLRKETRKQGETDLVVLCPRVLNQIVNLASHTQSVKTPLNL</sequence>
<organism evidence="1 2">
    <name type="scientific">Arabis alpina</name>
    <name type="common">Alpine rock-cress</name>
    <dbReference type="NCBI Taxonomy" id="50452"/>
    <lineage>
        <taxon>Eukaryota</taxon>
        <taxon>Viridiplantae</taxon>
        <taxon>Streptophyta</taxon>
        <taxon>Embryophyta</taxon>
        <taxon>Tracheophyta</taxon>
        <taxon>Spermatophyta</taxon>
        <taxon>Magnoliopsida</taxon>
        <taxon>eudicotyledons</taxon>
        <taxon>Gunneridae</taxon>
        <taxon>Pentapetalae</taxon>
        <taxon>rosids</taxon>
        <taxon>malvids</taxon>
        <taxon>Brassicales</taxon>
        <taxon>Brassicaceae</taxon>
        <taxon>Arabideae</taxon>
        <taxon>Arabis</taxon>
    </lineage>
</organism>
<evidence type="ECO:0000313" key="1">
    <source>
        <dbReference type="EMBL" id="KFK34429.1"/>
    </source>
</evidence>
<dbReference type="Proteomes" id="UP000029120">
    <property type="component" value="Chromosome 5"/>
</dbReference>
<dbReference type="OrthoDB" id="2018140at2759"/>
<accession>A0A087GX27</accession>
<keyword evidence="2" id="KW-1185">Reference proteome</keyword>
<name>A0A087GX27_ARAAL</name>
<evidence type="ECO:0000313" key="2">
    <source>
        <dbReference type="Proteomes" id="UP000029120"/>
    </source>
</evidence>
<reference evidence="2" key="1">
    <citation type="journal article" date="2015" name="Nat. Plants">
        <title>Genome expansion of Arabis alpina linked with retrotransposition and reduced symmetric DNA methylation.</title>
        <authorList>
            <person name="Willing E.M."/>
            <person name="Rawat V."/>
            <person name="Mandakova T."/>
            <person name="Maumus F."/>
            <person name="James G.V."/>
            <person name="Nordstroem K.J."/>
            <person name="Becker C."/>
            <person name="Warthmann N."/>
            <person name="Chica C."/>
            <person name="Szarzynska B."/>
            <person name="Zytnicki M."/>
            <person name="Albani M.C."/>
            <person name="Kiefer C."/>
            <person name="Bergonzi S."/>
            <person name="Castaings L."/>
            <person name="Mateos J.L."/>
            <person name="Berns M.C."/>
            <person name="Bujdoso N."/>
            <person name="Piofczyk T."/>
            <person name="de Lorenzo L."/>
            <person name="Barrero-Sicilia C."/>
            <person name="Mateos I."/>
            <person name="Piednoel M."/>
            <person name="Hagmann J."/>
            <person name="Chen-Min-Tao R."/>
            <person name="Iglesias-Fernandez R."/>
            <person name="Schuster S.C."/>
            <person name="Alonso-Blanco C."/>
            <person name="Roudier F."/>
            <person name="Carbonero P."/>
            <person name="Paz-Ares J."/>
            <person name="Davis S.J."/>
            <person name="Pecinka A."/>
            <person name="Quesneville H."/>
            <person name="Colot V."/>
            <person name="Lysak M.A."/>
            <person name="Weigel D."/>
            <person name="Coupland G."/>
            <person name="Schneeberger K."/>
        </authorList>
    </citation>
    <scope>NUCLEOTIDE SEQUENCE [LARGE SCALE GENOMIC DNA]</scope>
    <source>
        <strain evidence="2">cv. Pajares</strain>
    </source>
</reference>
<dbReference type="AlphaFoldDB" id="A0A087GX27"/>